<name>A0A674PFJ1_TAKRU</name>
<evidence type="ECO:0000259" key="11">
    <source>
        <dbReference type="PROSITE" id="PS50102"/>
    </source>
</evidence>
<evidence type="ECO:0000256" key="8">
    <source>
        <dbReference type="ARBA" id="ARBA00030574"/>
    </source>
</evidence>
<evidence type="ECO:0000256" key="5">
    <source>
        <dbReference type="ARBA" id="ARBA00022490"/>
    </source>
</evidence>
<dbReference type="InterPro" id="IPR012677">
    <property type="entry name" value="Nucleotide-bd_a/b_plait_sf"/>
</dbReference>
<dbReference type="InterPro" id="IPR035979">
    <property type="entry name" value="RBD_domain_sf"/>
</dbReference>
<evidence type="ECO:0000256" key="4">
    <source>
        <dbReference type="ARBA" id="ARBA00015192"/>
    </source>
</evidence>
<dbReference type="Gene3D" id="3.30.70.330">
    <property type="match status" value="1"/>
</dbReference>
<reference evidence="12" key="3">
    <citation type="submission" date="2025-09" db="UniProtKB">
        <authorList>
            <consortium name="Ensembl"/>
        </authorList>
    </citation>
    <scope>IDENTIFICATION</scope>
</reference>
<dbReference type="GO" id="GO:0005737">
    <property type="term" value="C:cytoplasm"/>
    <property type="evidence" value="ECO:0007669"/>
    <property type="project" value="UniProtKB-SubCell"/>
</dbReference>
<keyword evidence="5" id="KW-0963">Cytoplasm</keyword>
<dbReference type="AlphaFoldDB" id="A0A674PFJ1"/>
<comment type="similarity">
    <text evidence="3">Belongs to the RRM RBM42 family.</text>
</comment>
<proteinExistence type="inferred from homology"/>
<feature type="region of interest" description="Disordered" evidence="10">
    <location>
        <begin position="220"/>
        <end position="243"/>
    </location>
</feature>
<sequence>MAVKSGEERLKEMEAEMALFEQEVLGGPIPVSGSTPILEAVPVALPLPAVVRPIIGTNTYRQVCTLLTTRVSVDALRGVLQRKLNSGQRLQMMRAPPVAPPLPRPPPPPPMVLPPPSQGPTPQLASQPIQHMTAAPQVSEMVSMVSDPSTIQGPLPPIKPTPSIIQAAPTVYCAPPAPVGLKRVDIRVHRQSRMEELAARIPEQHAALLKKEMEDSITVMRPSRPEPEPPHPEPAEVVTEDKKKGKVEKVKKCIRTAAGISWEDPSLLDWETDDFRIFCGDLGNEVNDDILARAFSRYPSFLKAKVVRDKRTGKTKGYGFVSFKDPNDYVRAMREMNGKYVGSRPIKLRKSMWKDRNMDVVRKKQKEKKKLGLR</sequence>
<dbReference type="Proteomes" id="UP000005226">
    <property type="component" value="Chromosome 7"/>
</dbReference>
<dbReference type="PANTHER" id="PTHR47640:SF11">
    <property type="entry name" value="RNA-BINDING PROTEIN 42"/>
    <property type="match status" value="1"/>
</dbReference>
<evidence type="ECO:0000256" key="2">
    <source>
        <dbReference type="ARBA" id="ARBA00004496"/>
    </source>
</evidence>
<dbReference type="PANTHER" id="PTHR47640">
    <property type="entry name" value="TRNA SELENOCYSTEINE 1-ASSOCIATED PROTEIN 1-RELATED-RELATED"/>
    <property type="match status" value="1"/>
</dbReference>
<evidence type="ECO:0000256" key="10">
    <source>
        <dbReference type="SAM" id="MobiDB-lite"/>
    </source>
</evidence>
<evidence type="ECO:0000256" key="1">
    <source>
        <dbReference type="ARBA" id="ARBA00004123"/>
    </source>
</evidence>
<comment type="subcellular location">
    <subcellularLocation>
        <location evidence="2">Cytoplasm</location>
    </subcellularLocation>
    <subcellularLocation>
        <location evidence="1">Nucleus</location>
    </subcellularLocation>
</comment>
<evidence type="ECO:0000313" key="13">
    <source>
        <dbReference type="Proteomes" id="UP000005226"/>
    </source>
</evidence>
<evidence type="ECO:0000256" key="9">
    <source>
        <dbReference type="PROSITE-ProRule" id="PRU00176"/>
    </source>
</evidence>
<gene>
    <name evidence="12" type="primary">rbm42</name>
</gene>
<evidence type="ECO:0000256" key="3">
    <source>
        <dbReference type="ARBA" id="ARBA00007408"/>
    </source>
</evidence>
<dbReference type="GeneTree" id="ENSGT00930000151055"/>
<protein>
    <recommendedName>
        <fullName evidence="4">RNA-binding protein 42</fullName>
    </recommendedName>
    <alternativeName>
        <fullName evidence="8">RNA-binding motif protein 42</fullName>
    </alternativeName>
</protein>
<dbReference type="PROSITE" id="PS50102">
    <property type="entry name" value="RRM"/>
    <property type="match status" value="1"/>
</dbReference>
<keyword evidence="13" id="KW-1185">Reference proteome</keyword>
<dbReference type="InterPro" id="IPR034215">
    <property type="entry name" value="RBM42_RRM"/>
</dbReference>
<reference evidence="12 13" key="1">
    <citation type="journal article" date="2011" name="Genome Biol. Evol.">
        <title>Integration of the genetic map and genome assembly of fugu facilitates insights into distinct features of genome evolution in teleosts and mammals.</title>
        <authorList>
            <person name="Kai W."/>
            <person name="Kikuchi K."/>
            <person name="Tohari S."/>
            <person name="Chew A.K."/>
            <person name="Tay A."/>
            <person name="Fujiwara A."/>
            <person name="Hosoya S."/>
            <person name="Suetake H."/>
            <person name="Naruse K."/>
            <person name="Brenner S."/>
            <person name="Suzuki Y."/>
            <person name="Venkatesh B."/>
        </authorList>
    </citation>
    <scope>NUCLEOTIDE SEQUENCE [LARGE SCALE GENOMIC DNA]</scope>
</reference>
<dbReference type="GO" id="GO:0005634">
    <property type="term" value="C:nucleus"/>
    <property type="evidence" value="ECO:0007669"/>
    <property type="project" value="UniProtKB-SubCell"/>
</dbReference>
<feature type="region of interest" description="Disordered" evidence="10">
    <location>
        <begin position="97"/>
        <end position="125"/>
    </location>
</feature>
<keyword evidence="6 9" id="KW-0694">RNA-binding</keyword>
<evidence type="ECO:0000256" key="6">
    <source>
        <dbReference type="ARBA" id="ARBA00022884"/>
    </source>
</evidence>
<keyword evidence="7" id="KW-0539">Nucleus</keyword>
<dbReference type="GO" id="GO:0003729">
    <property type="term" value="F:mRNA binding"/>
    <property type="evidence" value="ECO:0007669"/>
    <property type="project" value="InterPro"/>
</dbReference>
<dbReference type="SMART" id="SM00360">
    <property type="entry name" value="RRM"/>
    <property type="match status" value="1"/>
</dbReference>
<dbReference type="Pfam" id="PF00076">
    <property type="entry name" value="RRM_1"/>
    <property type="match status" value="1"/>
</dbReference>
<dbReference type="InterPro" id="IPR050825">
    <property type="entry name" value="RBM42_RBP45_47-like"/>
</dbReference>
<dbReference type="OMA" id="QRMPMMR"/>
<evidence type="ECO:0000256" key="7">
    <source>
        <dbReference type="ARBA" id="ARBA00023242"/>
    </source>
</evidence>
<organism evidence="12 13">
    <name type="scientific">Takifugu rubripes</name>
    <name type="common">Japanese pufferfish</name>
    <name type="synonym">Fugu rubripes</name>
    <dbReference type="NCBI Taxonomy" id="31033"/>
    <lineage>
        <taxon>Eukaryota</taxon>
        <taxon>Metazoa</taxon>
        <taxon>Chordata</taxon>
        <taxon>Craniata</taxon>
        <taxon>Vertebrata</taxon>
        <taxon>Euteleostomi</taxon>
        <taxon>Actinopterygii</taxon>
        <taxon>Neopterygii</taxon>
        <taxon>Teleostei</taxon>
        <taxon>Neoteleostei</taxon>
        <taxon>Acanthomorphata</taxon>
        <taxon>Eupercaria</taxon>
        <taxon>Tetraodontiformes</taxon>
        <taxon>Tetradontoidea</taxon>
        <taxon>Tetraodontidae</taxon>
        <taxon>Takifugu</taxon>
    </lineage>
</organism>
<dbReference type="SUPFAM" id="SSF54928">
    <property type="entry name" value="RNA-binding domain, RBD"/>
    <property type="match status" value="1"/>
</dbReference>
<feature type="compositionally biased region" description="Basic and acidic residues" evidence="10">
    <location>
        <begin position="223"/>
        <end position="243"/>
    </location>
</feature>
<accession>A0A674PFJ1</accession>
<dbReference type="FunFam" id="3.30.70.330:FF:000189">
    <property type="entry name" value="RNA-binding protein 42 isoform X2"/>
    <property type="match status" value="1"/>
</dbReference>
<reference evidence="12" key="2">
    <citation type="submission" date="2025-08" db="UniProtKB">
        <authorList>
            <consortium name="Ensembl"/>
        </authorList>
    </citation>
    <scope>IDENTIFICATION</scope>
</reference>
<dbReference type="Ensembl" id="ENSTRUT00000087705.1">
    <property type="protein sequence ID" value="ENSTRUP00000084426.1"/>
    <property type="gene ID" value="ENSTRUG00000024586.2"/>
</dbReference>
<evidence type="ECO:0000313" key="12">
    <source>
        <dbReference type="Ensembl" id="ENSTRUP00000084426.1"/>
    </source>
</evidence>
<feature type="domain" description="RRM" evidence="11">
    <location>
        <begin position="275"/>
        <end position="353"/>
    </location>
</feature>
<feature type="compositionally biased region" description="Pro residues" evidence="10">
    <location>
        <begin position="97"/>
        <end position="119"/>
    </location>
</feature>
<dbReference type="InterPro" id="IPR000504">
    <property type="entry name" value="RRM_dom"/>
</dbReference>
<dbReference type="CDD" id="cd12383">
    <property type="entry name" value="RRM_RBM42"/>
    <property type="match status" value="1"/>
</dbReference>